<dbReference type="AlphaFoldDB" id="A0A8S1M2C6"/>
<gene>
    <name evidence="7" type="ORF">PSON_ATCC_30995.1.T0290313</name>
</gene>
<comment type="cofactor">
    <cofactor evidence="1">
        <name>Zn(2+)</name>
        <dbReference type="ChEBI" id="CHEBI:29105"/>
    </cofactor>
</comment>
<comment type="caution">
    <text evidence="7">The sequence shown here is derived from an EMBL/GenBank/DDBJ whole genome shotgun (WGS) entry which is preliminary data.</text>
</comment>
<name>A0A8S1M2C6_9CILI</name>
<dbReference type="GO" id="GO:0008237">
    <property type="term" value="F:metallopeptidase activity"/>
    <property type="evidence" value="ECO:0007669"/>
    <property type="project" value="UniProtKB-KW"/>
</dbReference>
<keyword evidence="8" id="KW-1185">Reference proteome</keyword>
<sequence>MKKDLKGEKFRNKALQQIKNMNPQILEQFQEIQVEQDIVSEDIQLLDDFIKMGQQEPNEEGTGRIQIKKNFDTIGIINLSLEKSVNLNDIKQWINTYIGLKVNILNLKLVLYYEKNLYYIEDLKNKKKYKLKRNKYESIDVFSIFDVLIQIKPQHICSLIAIIDQNIFDPLEPESNILGRACGDGVCVVQFQDNKKEFYGTIVHELMHTLGFDHCYLWNCLMNETVDCCSINLCINDLEKLFLIKKYDKIKRYKCLLSFYMKEGFKEEILWVQKMIKLYESQNQLN</sequence>
<accession>A0A8S1M2C6</accession>
<evidence type="ECO:0000256" key="4">
    <source>
        <dbReference type="ARBA" id="ARBA00022801"/>
    </source>
</evidence>
<dbReference type="EMBL" id="CAJJDN010000029">
    <property type="protein sequence ID" value="CAD8072712.1"/>
    <property type="molecule type" value="Genomic_DNA"/>
</dbReference>
<keyword evidence="5" id="KW-0862">Zinc</keyword>
<dbReference type="PANTHER" id="PTHR15910:SF1">
    <property type="entry name" value="ARCHAEMETZINCIN-2"/>
    <property type="match status" value="1"/>
</dbReference>
<keyword evidence="3" id="KW-0479">Metal-binding</keyword>
<reference evidence="7" key="1">
    <citation type="submission" date="2021-01" db="EMBL/GenBank/DDBJ databases">
        <authorList>
            <consortium name="Genoscope - CEA"/>
            <person name="William W."/>
        </authorList>
    </citation>
    <scope>NUCLEOTIDE SEQUENCE</scope>
</reference>
<dbReference type="Proteomes" id="UP000692954">
    <property type="component" value="Unassembled WGS sequence"/>
</dbReference>
<dbReference type="GO" id="GO:0046872">
    <property type="term" value="F:metal ion binding"/>
    <property type="evidence" value="ECO:0007669"/>
    <property type="project" value="UniProtKB-KW"/>
</dbReference>
<evidence type="ECO:0000313" key="7">
    <source>
        <dbReference type="EMBL" id="CAD8072712.1"/>
    </source>
</evidence>
<evidence type="ECO:0000313" key="8">
    <source>
        <dbReference type="Proteomes" id="UP000692954"/>
    </source>
</evidence>
<evidence type="ECO:0000256" key="2">
    <source>
        <dbReference type="ARBA" id="ARBA00022670"/>
    </source>
</evidence>
<keyword evidence="6" id="KW-0482">Metalloprotease</keyword>
<dbReference type="PANTHER" id="PTHR15910">
    <property type="entry name" value="ARCHAEMETZINCIN"/>
    <property type="match status" value="1"/>
</dbReference>
<evidence type="ECO:0000256" key="1">
    <source>
        <dbReference type="ARBA" id="ARBA00001947"/>
    </source>
</evidence>
<protein>
    <submittedName>
        <fullName evidence="7">Uncharacterized protein</fullName>
    </submittedName>
</protein>
<dbReference type="InterPro" id="IPR012962">
    <property type="entry name" value="Pept_M54_archaemetzincn"/>
</dbReference>
<organism evidence="7 8">
    <name type="scientific">Paramecium sonneborni</name>
    <dbReference type="NCBI Taxonomy" id="65129"/>
    <lineage>
        <taxon>Eukaryota</taxon>
        <taxon>Sar</taxon>
        <taxon>Alveolata</taxon>
        <taxon>Ciliophora</taxon>
        <taxon>Intramacronucleata</taxon>
        <taxon>Oligohymenophorea</taxon>
        <taxon>Peniculida</taxon>
        <taxon>Parameciidae</taxon>
        <taxon>Paramecium</taxon>
    </lineage>
</organism>
<evidence type="ECO:0000256" key="3">
    <source>
        <dbReference type="ARBA" id="ARBA00022723"/>
    </source>
</evidence>
<dbReference type="OrthoDB" id="2365600at2759"/>
<evidence type="ECO:0000256" key="6">
    <source>
        <dbReference type="ARBA" id="ARBA00023049"/>
    </source>
</evidence>
<keyword evidence="4" id="KW-0378">Hydrolase</keyword>
<proteinExistence type="predicted"/>
<dbReference type="GO" id="GO:0006508">
    <property type="term" value="P:proteolysis"/>
    <property type="evidence" value="ECO:0007669"/>
    <property type="project" value="UniProtKB-KW"/>
</dbReference>
<keyword evidence="2" id="KW-0645">Protease</keyword>
<evidence type="ECO:0000256" key="5">
    <source>
        <dbReference type="ARBA" id="ARBA00022833"/>
    </source>
</evidence>